<dbReference type="OrthoDB" id="264603at2759"/>
<evidence type="ECO:0000256" key="4">
    <source>
        <dbReference type="ARBA" id="ARBA00022989"/>
    </source>
</evidence>
<gene>
    <name evidence="9" type="ORF">GPUH_LOCUS14111</name>
</gene>
<evidence type="ECO:0000256" key="2">
    <source>
        <dbReference type="ARBA" id="ARBA00008932"/>
    </source>
</evidence>
<dbReference type="EMBL" id="UYRT01080900">
    <property type="protein sequence ID" value="VDN23581.1"/>
    <property type="molecule type" value="Genomic_DNA"/>
</dbReference>
<evidence type="ECO:0000259" key="8">
    <source>
        <dbReference type="PROSITE" id="PS50202"/>
    </source>
</evidence>
<keyword evidence="6" id="KW-0963">Cytoplasm</keyword>
<keyword evidence="3 7" id="KW-0812">Transmembrane</keyword>
<dbReference type="InterPro" id="IPR016763">
    <property type="entry name" value="VAP"/>
</dbReference>
<comment type="function">
    <text evidence="6">Central component in molecular interactions underlying sperm crawling. Forms an extensive filament system that extends from sperm villipoda, along the leading edge of the pseudopod.</text>
</comment>
<evidence type="ECO:0000256" key="5">
    <source>
        <dbReference type="ARBA" id="ARBA00023136"/>
    </source>
</evidence>
<protein>
    <recommendedName>
        <fullName evidence="6">Major sperm protein</fullName>
    </recommendedName>
</protein>
<dbReference type="PROSITE" id="PS50202">
    <property type="entry name" value="MSP"/>
    <property type="match status" value="1"/>
</dbReference>
<proteinExistence type="inferred from homology"/>
<evidence type="ECO:0000256" key="3">
    <source>
        <dbReference type="ARBA" id="ARBA00022692"/>
    </source>
</evidence>
<comment type="subcellular location">
    <subcellularLocation>
        <location evidence="1">Membrane</location>
        <topology evidence="1">Single-pass type IV membrane protein</topology>
    </subcellularLocation>
</comment>
<dbReference type="GO" id="GO:0033149">
    <property type="term" value="F:FFAT motif binding"/>
    <property type="evidence" value="ECO:0007669"/>
    <property type="project" value="TreeGrafter"/>
</dbReference>
<reference evidence="11" key="1">
    <citation type="submission" date="2016-06" db="UniProtKB">
        <authorList>
            <consortium name="WormBaseParasite"/>
        </authorList>
    </citation>
    <scope>IDENTIFICATION</scope>
</reference>
<evidence type="ECO:0000256" key="6">
    <source>
        <dbReference type="RuleBase" id="RU003425"/>
    </source>
</evidence>
<dbReference type="GO" id="GO:0005886">
    <property type="term" value="C:plasma membrane"/>
    <property type="evidence" value="ECO:0007669"/>
    <property type="project" value="TreeGrafter"/>
</dbReference>
<dbReference type="AlphaFoldDB" id="A0A183DZH0"/>
<accession>A0A183DZH0</accession>
<dbReference type="GO" id="GO:0061817">
    <property type="term" value="P:endoplasmic reticulum-plasma membrane tethering"/>
    <property type="evidence" value="ECO:0007669"/>
    <property type="project" value="TreeGrafter"/>
</dbReference>
<feature type="domain" description="MSP" evidence="8">
    <location>
        <begin position="6"/>
        <end position="123"/>
    </location>
</feature>
<keyword evidence="4 7" id="KW-1133">Transmembrane helix</keyword>
<reference evidence="9 10" key="2">
    <citation type="submission" date="2018-11" db="EMBL/GenBank/DDBJ databases">
        <authorList>
            <consortium name="Pathogen Informatics"/>
        </authorList>
    </citation>
    <scope>NUCLEOTIDE SEQUENCE [LARGE SCALE GENOMIC DNA]</scope>
</reference>
<comment type="similarity">
    <text evidence="2">Belongs to the VAMP-associated protein (VAP) (TC 9.B.17) family.</text>
</comment>
<dbReference type="InterPro" id="IPR000535">
    <property type="entry name" value="MSP_dom"/>
</dbReference>
<keyword evidence="5 7" id="KW-0472">Membrane</keyword>
<dbReference type="Pfam" id="PF00635">
    <property type="entry name" value="Motile_Sperm"/>
    <property type="match status" value="1"/>
</dbReference>
<keyword evidence="6" id="KW-0206">Cytoskeleton</keyword>
<evidence type="ECO:0000256" key="1">
    <source>
        <dbReference type="ARBA" id="ARBA00004211"/>
    </source>
</evidence>
<feature type="transmembrane region" description="Helical" evidence="7">
    <location>
        <begin position="150"/>
        <end position="172"/>
    </location>
</feature>
<dbReference type="InterPro" id="IPR008962">
    <property type="entry name" value="PapD-like_sf"/>
</dbReference>
<dbReference type="PANTHER" id="PTHR10809:SF6">
    <property type="entry name" value="AT11025P-RELATED"/>
    <property type="match status" value="1"/>
</dbReference>
<evidence type="ECO:0000313" key="9">
    <source>
        <dbReference type="EMBL" id="VDN23581.1"/>
    </source>
</evidence>
<evidence type="ECO:0000313" key="10">
    <source>
        <dbReference type="Proteomes" id="UP000271098"/>
    </source>
</evidence>
<dbReference type="SUPFAM" id="SSF49354">
    <property type="entry name" value="PapD-like"/>
    <property type="match status" value="1"/>
</dbReference>
<dbReference type="InterPro" id="IPR013783">
    <property type="entry name" value="Ig-like_fold"/>
</dbReference>
<organism evidence="11">
    <name type="scientific">Gongylonema pulchrum</name>
    <dbReference type="NCBI Taxonomy" id="637853"/>
    <lineage>
        <taxon>Eukaryota</taxon>
        <taxon>Metazoa</taxon>
        <taxon>Ecdysozoa</taxon>
        <taxon>Nematoda</taxon>
        <taxon>Chromadorea</taxon>
        <taxon>Rhabditida</taxon>
        <taxon>Spirurina</taxon>
        <taxon>Spiruromorpha</taxon>
        <taxon>Spiruroidea</taxon>
        <taxon>Gongylonematidae</taxon>
        <taxon>Gongylonema</taxon>
    </lineage>
</organism>
<sequence>MPQKSVIRITPQELAFKGPFTDVVVCPMKLTNTADRQVCFKVKTTAPKQYCVRPNSGFIEAGETVEVSVMLQPFEATNTEAFEKHKFMVQSAFTPPGDHTIDDVWKNLTSADLMDIKLRVVFEHPAAEVDSAGDKTPPPPRMPSPAKPNAAAHALVFTFFFAFSTIFSFYVVDVYFL</sequence>
<evidence type="ECO:0000313" key="11">
    <source>
        <dbReference type="WBParaSite" id="GPUH_0001412601-mRNA-1"/>
    </source>
</evidence>
<dbReference type="WBParaSite" id="GPUH_0001412601-mRNA-1">
    <property type="protein sequence ID" value="GPUH_0001412601-mRNA-1"/>
    <property type="gene ID" value="GPUH_0001412601"/>
</dbReference>
<keyword evidence="10" id="KW-1185">Reference proteome</keyword>
<dbReference type="PANTHER" id="PTHR10809">
    <property type="entry name" value="VESICLE-ASSOCIATED MEMBRANE PROTEIN-ASSOCIATED PROTEIN"/>
    <property type="match status" value="1"/>
</dbReference>
<dbReference type="Gene3D" id="2.60.40.10">
    <property type="entry name" value="Immunoglobulins"/>
    <property type="match status" value="1"/>
</dbReference>
<name>A0A183DZH0_9BILA</name>
<dbReference type="GO" id="GO:0090158">
    <property type="term" value="P:endoplasmic reticulum membrane organization"/>
    <property type="evidence" value="ECO:0007669"/>
    <property type="project" value="TreeGrafter"/>
</dbReference>
<dbReference type="Proteomes" id="UP000271098">
    <property type="component" value="Unassembled WGS sequence"/>
</dbReference>
<evidence type="ECO:0000256" key="7">
    <source>
        <dbReference type="SAM" id="Phobius"/>
    </source>
</evidence>
<dbReference type="GO" id="GO:0005789">
    <property type="term" value="C:endoplasmic reticulum membrane"/>
    <property type="evidence" value="ECO:0007669"/>
    <property type="project" value="InterPro"/>
</dbReference>